<dbReference type="OrthoDB" id="7353918at2"/>
<dbReference type="STRING" id="69395.AQ619_13530"/>
<accession>A0A0N7JHT4</accession>
<evidence type="ECO:0000313" key="2">
    <source>
        <dbReference type="Proteomes" id="UP000056905"/>
    </source>
</evidence>
<dbReference type="AlphaFoldDB" id="A0A0N7JHT4"/>
<sequence>MTAARAFNSDNGRRALLAKVHLAKKDLRLDDDTYRDILERITGRRSAAECSVRELEDLVGHFRAQGFKPKVVSGGKVGMAPTFKRKPADHPVARKARALWISLHQLGVVENGSEQALEAFAKRQLGVDALQWADQSHAEPLIKGLKAMAERAGWSQKGSLDEIKDRLALLLKERGRG</sequence>
<keyword evidence="2" id="KW-1185">Reference proteome</keyword>
<protein>
    <recommendedName>
        <fullName evidence="3">GemA protein</fullName>
    </recommendedName>
</protein>
<gene>
    <name evidence="1" type="ORF">AQ619_13530</name>
</gene>
<evidence type="ECO:0008006" key="3">
    <source>
        <dbReference type="Google" id="ProtNLM"/>
    </source>
</evidence>
<dbReference type="InterPro" id="IPR009363">
    <property type="entry name" value="Phage_Mu_Gp16"/>
</dbReference>
<organism evidence="1 2">
    <name type="scientific">Caulobacter henricii</name>
    <dbReference type="NCBI Taxonomy" id="69395"/>
    <lineage>
        <taxon>Bacteria</taxon>
        <taxon>Pseudomonadati</taxon>
        <taxon>Pseudomonadota</taxon>
        <taxon>Alphaproteobacteria</taxon>
        <taxon>Caulobacterales</taxon>
        <taxon>Caulobacteraceae</taxon>
        <taxon>Caulobacter</taxon>
    </lineage>
</organism>
<dbReference type="RefSeq" id="WP_062148602.1">
    <property type="nucleotide sequence ID" value="NZ_CP013002.1"/>
</dbReference>
<name>A0A0N7JHT4_9CAUL</name>
<dbReference type="Proteomes" id="UP000056905">
    <property type="component" value="Chromosome"/>
</dbReference>
<evidence type="ECO:0000313" key="1">
    <source>
        <dbReference type="EMBL" id="ALL14282.1"/>
    </source>
</evidence>
<proteinExistence type="predicted"/>
<reference evidence="1 2" key="1">
    <citation type="submission" date="2015-10" db="EMBL/GenBank/DDBJ databases">
        <title>Conservation of the essential genome among Caulobacter and Brevundimonas species.</title>
        <authorList>
            <person name="Scott D."/>
            <person name="Ely B."/>
        </authorList>
    </citation>
    <scope>NUCLEOTIDE SEQUENCE [LARGE SCALE GENOMIC DNA]</scope>
    <source>
        <strain evidence="1 2">CB4</strain>
    </source>
</reference>
<dbReference type="KEGG" id="chq:AQ619_13530"/>
<dbReference type="Pfam" id="PF06252">
    <property type="entry name" value="GemA"/>
    <property type="match status" value="1"/>
</dbReference>
<dbReference type="EMBL" id="CP013002">
    <property type="protein sequence ID" value="ALL14282.1"/>
    <property type="molecule type" value="Genomic_DNA"/>
</dbReference>